<feature type="compositionally biased region" description="Basic and acidic residues" evidence="1">
    <location>
        <begin position="138"/>
        <end position="147"/>
    </location>
</feature>
<gene>
    <name evidence="3" type="ORF">BON30_24285</name>
</gene>
<accession>A0A1L9B7N9</accession>
<sequence>MYDNYIPSSVRCSTCDLGYAPADAGDRRWHATYHARVDKLAVRLGRRPAGRREQERQKDEGDQLLRHGATLDEKLRGADLVLTALYDREVLHCLHRARPGQTPSFTSFLLTVDLAAVVGQEVAPHVLRQHGLCARGPTEERHWEEPRAVTQPGSLHGA</sequence>
<dbReference type="RefSeq" id="WP_071900768.1">
    <property type="nucleotide sequence ID" value="NZ_MPIN01000006.1"/>
</dbReference>
<evidence type="ECO:0000313" key="4">
    <source>
        <dbReference type="Proteomes" id="UP000182229"/>
    </source>
</evidence>
<dbReference type="STRING" id="83449.BON30_24285"/>
<organism evidence="3 4">
    <name type="scientific">Cystobacter ferrugineus</name>
    <dbReference type="NCBI Taxonomy" id="83449"/>
    <lineage>
        <taxon>Bacteria</taxon>
        <taxon>Pseudomonadati</taxon>
        <taxon>Myxococcota</taxon>
        <taxon>Myxococcia</taxon>
        <taxon>Myxococcales</taxon>
        <taxon>Cystobacterineae</taxon>
        <taxon>Archangiaceae</taxon>
        <taxon>Cystobacter</taxon>
    </lineage>
</organism>
<evidence type="ECO:0000256" key="1">
    <source>
        <dbReference type="SAM" id="MobiDB-lite"/>
    </source>
</evidence>
<comment type="caution">
    <text evidence="3">The sequence shown here is derived from an EMBL/GenBank/DDBJ whole genome shotgun (WGS) entry which is preliminary data.</text>
</comment>
<protein>
    <recommendedName>
        <fullName evidence="2">N-acetyltransferase ESCO zinc-finger domain-containing protein</fullName>
    </recommendedName>
</protein>
<feature type="region of interest" description="Disordered" evidence="1">
    <location>
        <begin position="138"/>
        <end position="158"/>
    </location>
</feature>
<proteinExistence type="predicted"/>
<reference evidence="3 4" key="2">
    <citation type="submission" date="2016-12" db="EMBL/GenBank/DDBJ databases">
        <title>Draft Genome Sequence of Cystobacter ferrugineus Strain Cbfe23.</title>
        <authorList>
            <person name="Akbar S."/>
            <person name="Dowd S.E."/>
            <person name="Stevens D.C."/>
        </authorList>
    </citation>
    <scope>NUCLEOTIDE SEQUENCE [LARGE SCALE GENOMIC DNA]</scope>
    <source>
        <strain evidence="3 4">Cbfe23</strain>
    </source>
</reference>
<evidence type="ECO:0000259" key="2">
    <source>
        <dbReference type="Pfam" id="PF13878"/>
    </source>
</evidence>
<reference evidence="4" key="1">
    <citation type="submission" date="2016-11" db="EMBL/GenBank/DDBJ databases">
        <authorList>
            <person name="Shukria A."/>
            <person name="Stevens D.C."/>
        </authorList>
    </citation>
    <scope>NUCLEOTIDE SEQUENCE [LARGE SCALE GENOMIC DNA]</scope>
    <source>
        <strain evidence="4">Cbfe23</strain>
    </source>
</reference>
<dbReference type="Proteomes" id="UP000182229">
    <property type="component" value="Unassembled WGS sequence"/>
</dbReference>
<evidence type="ECO:0000313" key="3">
    <source>
        <dbReference type="EMBL" id="OJH38262.1"/>
    </source>
</evidence>
<dbReference type="AlphaFoldDB" id="A0A1L9B7N9"/>
<dbReference type="EMBL" id="MPIN01000006">
    <property type="protein sequence ID" value="OJH38262.1"/>
    <property type="molecule type" value="Genomic_DNA"/>
</dbReference>
<keyword evidence="4" id="KW-1185">Reference proteome</keyword>
<dbReference type="InterPro" id="IPR028005">
    <property type="entry name" value="AcTrfase_ESCO_Znf_dom"/>
</dbReference>
<name>A0A1L9B7N9_9BACT</name>
<feature type="domain" description="N-acetyltransferase ESCO zinc-finger" evidence="2">
    <location>
        <begin position="9"/>
        <end position="36"/>
    </location>
</feature>
<dbReference type="Pfam" id="PF13878">
    <property type="entry name" value="zf-C2H2_3"/>
    <property type="match status" value="1"/>
</dbReference>